<keyword evidence="3" id="KW-0597">Phosphoprotein</keyword>
<feature type="domain" description="PAC" evidence="8">
    <location>
        <begin position="92"/>
        <end position="144"/>
    </location>
</feature>
<keyword evidence="10" id="KW-1185">Reference proteome</keyword>
<evidence type="ECO:0000256" key="2">
    <source>
        <dbReference type="ARBA" id="ARBA00012438"/>
    </source>
</evidence>
<evidence type="ECO:0000256" key="5">
    <source>
        <dbReference type="ARBA" id="ARBA00022777"/>
    </source>
</evidence>
<dbReference type="Gene3D" id="3.30.565.10">
    <property type="entry name" value="Histidine kinase-like ATPase, C-terminal domain"/>
    <property type="match status" value="1"/>
</dbReference>
<dbReference type="SMART" id="SM00387">
    <property type="entry name" value="HATPase_c"/>
    <property type="match status" value="1"/>
</dbReference>
<feature type="domain" description="Histidine kinase" evidence="6">
    <location>
        <begin position="658"/>
        <end position="870"/>
    </location>
</feature>
<dbReference type="PANTHER" id="PTHR43304">
    <property type="entry name" value="PHYTOCHROME-LIKE PROTEIN CPH1"/>
    <property type="match status" value="1"/>
</dbReference>
<dbReference type="Pfam" id="PF02518">
    <property type="entry name" value="HATPase_c"/>
    <property type="match status" value="1"/>
</dbReference>
<comment type="caution">
    <text evidence="9">The sequence shown here is derived from an EMBL/GenBank/DDBJ whole genome shotgun (WGS) entry which is preliminary data.</text>
</comment>
<evidence type="ECO:0000259" key="6">
    <source>
        <dbReference type="PROSITE" id="PS50109"/>
    </source>
</evidence>
<dbReference type="RefSeq" id="WP_166137496.1">
    <property type="nucleotide sequence ID" value="NZ_JAAOBY010000006.1"/>
</dbReference>
<dbReference type="EC" id="2.7.13.3" evidence="2"/>
<dbReference type="PROSITE" id="PS50113">
    <property type="entry name" value="PAC"/>
    <property type="match status" value="4"/>
</dbReference>
<dbReference type="PRINTS" id="PR00344">
    <property type="entry name" value="BCTRLSENSOR"/>
</dbReference>
<dbReference type="Pfam" id="PF08447">
    <property type="entry name" value="PAS_3"/>
    <property type="match status" value="3"/>
</dbReference>
<dbReference type="InterPro" id="IPR035965">
    <property type="entry name" value="PAS-like_dom_sf"/>
</dbReference>
<accession>A0ABR7JHT4</accession>
<dbReference type="SMART" id="SM00091">
    <property type="entry name" value="PAS"/>
    <property type="match status" value="4"/>
</dbReference>
<sequence length="870" mass="100490">MSYLKKELYDLITNDNSIFDFIQESALDGLWYWDLENPEEEWMNPKFWTTLGYNPNDMPHKSNAWQNIIFPDDLAIAANNITKHLQDPNHPYDQICRYQHKNGSTKWIKCTGKAIRDKNGKPIRMLGAHIDITDLKYQEELLEKCNEAALIGYWEVDLIEQKIHWSKITKTIHETAQDYQPVLETAINFFKEGEHREEIISKFNDCATNGAPYDVRLQIVTAKNNIKWVRSIGQATFINGLCTKVYGTFQDITAEKKAKFALIKEKEKLQTVLEGTNLGTWEWNISTGSLTFNKRWAEMIGYTIKELEPISIQTWQNLVHPDDLKTSEEKLKDCFAKKIEFYDFECRMRHKNGEWIWILDHGKVISWTDDGQPLLMYGTHTDITESKRKFELNKQFIIQNPNAIAMFDKNMCYLACSEKWQLDYNIKSVYSEGKSIYELFPGSEAKWKKIHDECLTGVVKKSDEEKFFQPDGSIQWLQWEIKPWYIDQSKVGGVIVYTLDITHRKKTEEAFRISEEAFRGNFENAAIGMALLNESGKWIKVNQSLCNIIGYTEQELMQISFQDITHPEDLDADLKQLKELVAGNINFYHIEKRYICKNGEIVHIILAASLVRDDNQKPLYFISQIIDITPQKKAEEEIQSLLLVTKDQNERLKNFAHIVSHNLRSHSGNIAMMLDLLLYENKYLADNEIIQLLDTASKNLKETIAHLNEIVLMNTSINDNLVPINLKKSIDSSIQNLQALIISAHVEIQNEVQEDVSIKGIQAYIDSILLNFLSNAIKYRSTIYPPTIKLSLLNEENQLVLCIADNGVGIDLKQNGDKLFGMYKTFHGNEDARGIGLFITKNQIEALGGKVEIESELNKGTTFKIYFNYA</sequence>
<dbReference type="InterPro" id="IPR001610">
    <property type="entry name" value="PAC"/>
</dbReference>
<feature type="domain" description="PAC" evidence="8">
    <location>
        <begin position="588"/>
        <end position="640"/>
    </location>
</feature>
<dbReference type="SUPFAM" id="SSF55785">
    <property type="entry name" value="PYP-like sensor domain (PAS domain)"/>
    <property type="match status" value="5"/>
</dbReference>
<evidence type="ECO:0000313" key="9">
    <source>
        <dbReference type="EMBL" id="MBC5864049.1"/>
    </source>
</evidence>
<dbReference type="InterPro" id="IPR013655">
    <property type="entry name" value="PAS_fold_3"/>
</dbReference>
<feature type="domain" description="PAS" evidence="7">
    <location>
        <begin position="514"/>
        <end position="584"/>
    </location>
</feature>
<dbReference type="PROSITE" id="PS50109">
    <property type="entry name" value="HIS_KIN"/>
    <property type="match status" value="1"/>
</dbReference>
<dbReference type="InterPro" id="IPR004358">
    <property type="entry name" value="Sig_transdc_His_kin-like_C"/>
</dbReference>
<dbReference type="CDD" id="cd00130">
    <property type="entry name" value="PAS"/>
    <property type="match status" value="4"/>
</dbReference>
<dbReference type="PROSITE" id="PS50112">
    <property type="entry name" value="PAS"/>
    <property type="match status" value="2"/>
</dbReference>
<reference evidence="9 10" key="1">
    <citation type="submission" date="2020-08" db="EMBL/GenBank/DDBJ databases">
        <title>Description of novel Flavobacterium F-400 isolate.</title>
        <authorList>
            <person name="Saticioglu I."/>
            <person name="Duman M."/>
            <person name="Altun S."/>
        </authorList>
    </citation>
    <scope>NUCLEOTIDE SEQUENCE [LARGE SCALE GENOMIC DNA]</scope>
    <source>
        <strain evidence="9 10">F-400</strain>
    </source>
</reference>
<dbReference type="SUPFAM" id="SSF55874">
    <property type="entry name" value="ATPase domain of HSP90 chaperone/DNA topoisomerase II/histidine kinase"/>
    <property type="match status" value="1"/>
</dbReference>
<dbReference type="SMART" id="SM00086">
    <property type="entry name" value="PAC"/>
    <property type="match status" value="5"/>
</dbReference>
<evidence type="ECO:0000259" key="8">
    <source>
        <dbReference type="PROSITE" id="PS50113"/>
    </source>
</evidence>
<name>A0ABR7JHT4_9FLAO</name>
<dbReference type="NCBIfam" id="TIGR00229">
    <property type="entry name" value="sensory_box"/>
    <property type="match status" value="4"/>
</dbReference>
<feature type="domain" description="PAC" evidence="8">
    <location>
        <begin position="342"/>
        <end position="395"/>
    </location>
</feature>
<dbReference type="PANTHER" id="PTHR43304:SF1">
    <property type="entry name" value="PAC DOMAIN-CONTAINING PROTEIN"/>
    <property type="match status" value="1"/>
</dbReference>
<evidence type="ECO:0000313" key="10">
    <source>
        <dbReference type="Proteomes" id="UP000621670"/>
    </source>
</evidence>
<proteinExistence type="predicted"/>
<keyword evidence="5" id="KW-0418">Kinase</keyword>
<dbReference type="InterPro" id="IPR052162">
    <property type="entry name" value="Sensor_kinase/Photoreceptor"/>
</dbReference>
<comment type="catalytic activity">
    <reaction evidence="1">
        <text>ATP + protein L-histidine = ADP + protein N-phospho-L-histidine.</text>
        <dbReference type="EC" id="2.7.13.3"/>
    </reaction>
</comment>
<evidence type="ECO:0000256" key="4">
    <source>
        <dbReference type="ARBA" id="ARBA00022679"/>
    </source>
</evidence>
<dbReference type="InterPro" id="IPR003594">
    <property type="entry name" value="HATPase_dom"/>
</dbReference>
<dbReference type="EMBL" id="JACRUM010000006">
    <property type="protein sequence ID" value="MBC5864049.1"/>
    <property type="molecule type" value="Genomic_DNA"/>
</dbReference>
<feature type="domain" description="PAC" evidence="8">
    <location>
        <begin position="461"/>
        <end position="513"/>
    </location>
</feature>
<evidence type="ECO:0000256" key="3">
    <source>
        <dbReference type="ARBA" id="ARBA00022553"/>
    </source>
</evidence>
<dbReference type="Gene3D" id="3.30.450.20">
    <property type="entry name" value="PAS domain"/>
    <property type="match status" value="5"/>
</dbReference>
<dbReference type="InterPro" id="IPR036890">
    <property type="entry name" value="HATPase_C_sf"/>
</dbReference>
<dbReference type="InterPro" id="IPR005467">
    <property type="entry name" value="His_kinase_dom"/>
</dbReference>
<feature type="domain" description="PAS" evidence="7">
    <location>
        <begin position="265"/>
        <end position="338"/>
    </location>
</feature>
<dbReference type="InterPro" id="IPR000700">
    <property type="entry name" value="PAS-assoc_C"/>
</dbReference>
<keyword evidence="4" id="KW-0808">Transferase</keyword>
<evidence type="ECO:0000259" key="7">
    <source>
        <dbReference type="PROSITE" id="PS50112"/>
    </source>
</evidence>
<evidence type="ECO:0000256" key="1">
    <source>
        <dbReference type="ARBA" id="ARBA00000085"/>
    </source>
</evidence>
<protein>
    <recommendedName>
        <fullName evidence="2">histidine kinase</fullName>
        <ecNumber evidence="2">2.7.13.3</ecNumber>
    </recommendedName>
</protein>
<dbReference type="Proteomes" id="UP000621670">
    <property type="component" value="Unassembled WGS sequence"/>
</dbReference>
<organism evidence="9 10">
    <name type="scientific">Flavobacterium turcicum</name>
    <dbReference type="NCBI Taxonomy" id="2764718"/>
    <lineage>
        <taxon>Bacteria</taxon>
        <taxon>Pseudomonadati</taxon>
        <taxon>Bacteroidota</taxon>
        <taxon>Flavobacteriia</taxon>
        <taxon>Flavobacteriales</taxon>
        <taxon>Flavobacteriaceae</taxon>
        <taxon>Flavobacterium</taxon>
    </lineage>
</organism>
<gene>
    <name evidence="9" type="ORF">H8R26_11505</name>
</gene>
<dbReference type="InterPro" id="IPR000014">
    <property type="entry name" value="PAS"/>
</dbReference>